<feature type="transmembrane region" description="Helical" evidence="1">
    <location>
        <begin position="147"/>
        <end position="166"/>
    </location>
</feature>
<feature type="transmembrane region" description="Helical" evidence="1">
    <location>
        <begin position="87"/>
        <end position="106"/>
    </location>
</feature>
<keyword evidence="1" id="KW-1133">Transmembrane helix</keyword>
<dbReference type="Proteomes" id="UP000018141">
    <property type="component" value="Unassembled WGS sequence"/>
</dbReference>
<feature type="transmembrane region" description="Helical" evidence="1">
    <location>
        <begin position="335"/>
        <end position="359"/>
    </location>
</feature>
<keyword evidence="1" id="KW-0472">Membrane</keyword>
<evidence type="ECO:0000313" key="4">
    <source>
        <dbReference type="Proteomes" id="UP000018141"/>
    </source>
</evidence>
<proteinExistence type="predicted"/>
<feature type="transmembrane region" description="Helical" evidence="1">
    <location>
        <begin position="64"/>
        <end position="81"/>
    </location>
</feature>
<dbReference type="Pfam" id="PF10882">
    <property type="entry name" value="bPH_5"/>
    <property type="match status" value="1"/>
</dbReference>
<sequence>MEIFMFIMFMSTNLFMILILKYSCDGNYHYNNGMILGVHIPSEHSGDEAVISLAQKEYKNFKRFLIINIILSTASCLLIFLNMIISLFVYIIWILGFCAAISILSVSSHRRMYSVKEKNGWIIESQKKKVFIDTRVSAEAGKSELSYRYHIAIIIAEIACFLPFISRRAYGYFETIAIFFVCSLLISAVSWMMHIYVNHNERTVYSENSELNRIVNRTVKCYKGASMLVLSASNAAAWIYAAIAVLISRRLTGTTVCVYILIELFAAFAFIPILIAGIRRKSELLSANPAPIYVDDDEYWKSGFYYNPDDPHMLVPNRLQSGNYAFNYANRGARIITAGLTVFIAASFIFTIAVLVPFVNVKVDIRTDNSRLHVDAAGYSSDIDMNSITDVQILNELPDDGFSKINGGATDTYLVGRFKGNTYGYCNLYIYTGHTPVLMVKTDDETVFFNSDVDGKLQEIYDELLHNMQSSSQFR</sequence>
<keyword evidence="1" id="KW-0812">Transmembrane</keyword>
<comment type="caution">
    <text evidence="3">The sequence shown here is derived from an EMBL/GenBank/DDBJ whole genome shotgun (WGS) entry which is preliminary data.</text>
</comment>
<protein>
    <recommendedName>
        <fullName evidence="2">Bacterial Pleckstrin homology domain-containing protein</fullName>
    </recommendedName>
</protein>
<evidence type="ECO:0000256" key="1">
    <source>
        <dbReference type="SAM" id="Phobius"/>
    </source>
</evidence>
<dbReference type="EMBL" id="CBHH010000033">
    <property type="protein sequence ID" value="CDD56357.1"/>
    <property type="molecule type" value="Genomic_DNA"/>
</dbReference>
<organism evidence="3 4">
    <name type="scientific">Bacteroides pectinophilus CAG:437</name>
    <dbReference type="NCBI Taxonomy" id="1263051"/>
    <lineage>
        <taxon>Bacteria</taxon>
        <taxon>Bacillati</taxon>
        <taxon>Bacillota</taxon>
        <taxon>Clostridia</taxon>
        <taxon>Eubacteriales</taxon>
    </lineage>
</organism>
<accession>R7B228</accession>
<feature type="transmembrane region" description="Helical" evidence="1">
    <location>
        <begin position="227"/>
        <end position="247"/>
    </location>
</feature>
<feature type="domain" description="Bacterial Pleckstrin homology" evidence="2">
    <location>
        <begin position="365"/>
        <end position="448"/>
    </location>
</feature>
<gene>
    <name evidence="3" type="ORF">BN656_00932</name>
</gene>
<dbReference type="AlphaFoldDB" id="R7B228"/>
<dbReference type="InterPro" id="IPR027783">
    <property type="entry name" value="Bacterial_PH-related"/>
</dbReference>
<reference evidence="3" key="1">
    <citation type="submission" date="2012-11" db="EMBL/GenBank/DDBJ databases">
        <title>Dependencies among metagenomic species, viruses, plasmids and units of genetic variation.</title>
        <authorList>
            <person name="Nielsen H.B."/>
            <person name="Almeida M."/>
            <person name="Juncker A.S."/>
            <person name="Rasmussen S."/>
            <person name="Li J."/>
            <person name="Sunagawa S."/>
            <person name="Plichta D."/>
            <person name="Gautier L."/>
            <person name="Le Chatelier E."/>
            <person name="Peletier E."/>
            <person name="Bonde I."/>
            <person name="Nielsen T."/>
            <person name="Manichanh C."/>
            <person name="Arumugam M."/>
            <person name="Batto J."/>
            <person name="Santos M.B.Q.D."/>
            <person name="Blom N."/>
            <person name="Borruel N."/>
            <person name="Burgdorf K.S."/>
            <person name="Boumezbeur F."/>
            <person name="Casellas F."/>
            <person name="Dore J."/>
            <person name="Guarner F."/>
            <person name="Hansen T."/>
            <person name="Hildebrand F."/>
            <person name="Kaas R.S."/>
            <person name="Kennedy S."/>
            <person name="Kristiansen K."/>
            <person name="Kultima J.R."/>
            <person name="Leonard P."/>
            <person name="Levenez F."/>
            <person name="Lund O."/>
            <person name="Moumen B."/>
            <person name="Le Paslier D."/>
            <person name="Pons N."/>
            <person name="Pedersen O."/>
            <person name="Prifti E."/>
            <person name="Qin J."/>
            <person name="Raes J."/>
            <person name="Tap J."/>
            <person name="Tims S."/>
            <person name="Ussery D.W."/>
            <person name="Yamada T."/>
            <person name="MetaHit consortium"/>
            <person name="Renault P."/>
            <person name="Sicheritz-Ponten T."/>
            <person name="Bork P."/>
            <person name="Wang J."/>
            <person name="Brunak S."/>
            <person name="Ehrlich S.D."/>
        </authorList>
    </citation>
    <scope>NUCLEOTIDE SEQUENCE [LARGE SCALE GENOMIC DNA]</scope>
</reference>
<evidence type="ECO:0000313" key="3">
    <source>
        <dbReference type="EMBL" id="CDD56357.1"/>
    </source>
</evidence>
<feature type="transmembrane region" description="Helical" evidence="1">
    <location>
        <begin position="6"/>
        <end position="24"/>
    </location>
</feature>
<evidence type="ECO:0000259" key="2">
    <source>
        <dbReference type="Pfam" id="PF10882"/>
    </source>
</evidence>
<feature type="transmembrane region" description="Helical" evidence="1">
    <location>
        <begin position="172"/>
        <end position="193"/>
    </location>
</feature>
<feature type="transmembrane region" description="Helical" evidence="1">
    <location>
        <begin position="259"/>
        <end position="278"/>
    </location>
</feature>
<name>R7B228_9FIRM</name>